<dbReference type="InterPro" id="IPR011200">
    <property type="entry name" value="UCP012608"/>
</dbReference>
<dbReference type="AlphaFoldDB" id="A0A7W9YGB5"/>
<sequence length="317" mass="35381">MTTADIATRYRHFATHEATTSPLYTELAHGIAGDPTLLALINTLPPRCHQPNLLFAATRHLTGTPTDFPHLRRTLLDNWHRIAPLMQHRRTQTNEPARCAPLHPLLTALPQPLTLIELGASAGLCLYPDRYAYDTDGPTTGDPHSPLRITAPATGATPPTHPRLDIAQRTGIDLNPLDINDPDDTRWLHSLIWPEHHQRTRRLDAAITIARTDPPHLIQGDLLQRLPDALATAPAHTTVVVFHSLVLTYLTAEERHRIAHHIRTLDVHWIAQEPPDALSHTTPPEPDPRPGHTLLLTHNERPLAYTDPHTGAAHWFT</sequence>
<accession>A0A7W9YGB5</accession>
<reference evidence="1 2" key="1">
    <citation type="submission" date="2020-08" db="EMBL/GenBank/DDBJ databases">
        <title>Sequencing the genomes of 1000 actinobacteria strains.</title>
        <authorList>
            <person name="Klenk H.-P."/>
        </authorList>
    </citation>
    <scope>NUCLEOTIDE SEQUENCE [LARGE SCALE GENOMIC DNA]</scope>
    <source>
        <strain evidence="1 2">DSM 46659</strain>
    </source>
</reference>
<evidence type="ECO:0000313" key="1">
    <source>
        <dbReference type="EMBL" id="MBB6171592.1"/>
    </source>
</evidence>
<name>A0A7W9YGB5_9ACTN</name>
<evidence type="ECO:0008006" key="3">
    <source>
        <dbReference type="Google" id="ProtNLM"/>
    </source>
</evidence>
<gene>
    <name evidence="1" type="ORF">HNR23_001652</name>
</gene>
<proteinExistence type="predicted"/>
<comment type="caution">
    <text evidence="1">The sequence shown here is derived from an EMBL/GenBank/DDBJ whole genome shotgun (WGS) entry which is preliminary data.</text>
</comment>
<protein>
    <recommendedName>
        <fullName evidence="3">DUF2332 domain-containing protein</fullName>
    </recommendedName>
</protein>
<keyword evidence="2" id="KW-1185">Reference proteome</keyword>
<dbReference type="RefSeq" id="WP_184074834.1">
    <property type="nucleotide sequence ID" value="NZ_JACHDS010000001.1"/>
</dbReference>
<organism evidence="1 2">
    <name type="scientific">Nocardiopsis mwathae</name>
    <dbReference type="NCBI Taxonomy" id="1472723"/>
    <lineage>
        <taxon>Bacteria</taxon>
        <taxon>Bacillati</taxon>
        <taxon>Actinomycetota</taxon>
        <taxon>Actinomycetes</taxon>
        <taxon>Streptosporangiales</taxon>
        <taxon>Nocardiopsidaceae</taxon>
        <taxon>Nocardiopsis</taxon>
    </lineage>
</organism>
<dbReference type="EMBL" id="JACHDS010000001">
    <property type="protein sequence ID" value="MBB6171592.1"/>
    <property type="molecule type" value="Genomic_DNA"/>
</dbReference>
<evidence type="ECO:0000313" key="2">
    <source>
        <dbReference type="Proteomes" id="UP000546642"/>
    </source>
</evidence>
<dbReference type="Proteomes" id="UP000546642">
    <property type="component" value="Unassembled WGS sequence"/>
</dbReference>
<dbReference type="Pfam" id="PF10094">
    <property type="entry name" value="DUF2332"/>
    <property type="match status" value="1"/>
</dbReference>